<evidence type="ECO:0000313" key="3">
    <source>
        <dbReference type="Proteomes" id="UP000799302"/>
    </source>
</evidence>
<dbReference type="Proteomes" id="UP000799302">
    <property type="component" value="Unassembled WGS sequence"/>
</dbReference>
<gene>
    <name evidence="2" type="ORF">BT63DRAFT_424558</name>
</gene>
<name>A0A6A6UGQ6_9PEZI</name>
<sequence length="144" mass="15577">MGACLSCFGLGHGSDDDVNESQNLLADPAAMSYGTANNNHTPSIDPDILRQRSENLERLVTETTSRFIDVASPPLPLPDSHTRDDGDRFNHVFFNAQSPDQIATNFRELGVVNVDAMANDRPHPDGRGLTNPVPANTPIASHES</sequence>
<keyword evidence="3" id="KW-1185">Reference proteome</keyword>
<organism evidence="2 3">
    <name type="scientific">Microthyrium microscopicum</name>
    <dbReference type="NCBI Taxonomy" id="703497"/>
    <lineage>
        <taxon>Eukaryota</taxon>
        <taxon>Fungi</taxon>
        <taxon>Dikarya</taxon>
        <taxon>Ascomycota</taxon>
        <taxon>Pezizomycotina</taxon>
        <taxon>Dothideomycetes</taxon>
        <taxon>Dothideomycetes incertae sedis</taxon>
        <taxon>Microthyriales</taxon>
        <taxon>Microthyriaceae</taxon>
        <taxon>Microthyrium</taxon>
    </lineage>
</organism>
<proteinExistence type="predicted"/>
<protein>
    <submittedName>
        <fullName evidence="2">Uncharacterized protein</fullName>
    </submittedName>
</protein>
<accession>A0A6A6UGQ6</accession>
<dbReference type="EMBL" id="MU004234">
    <property type="protein sequence ID" value="KAF2670627.1"/>
    <property type="molecule type" value="Genomic_DNA"/>
</dbReference>
<evidence type="ECO:0000256" key="1">
    <source>
        <dbReference type="SAM" id="MobiDB-lite"/>
    </source>
</evidence>
<evidence type="ECO:0000313" key="2">
    <source>
        <dbReference type="EMBL" id="KAF2670627.1"/>
    </source>
</evidence>
<reference evidence="2" key="1">
    <citation type="journal article" date="2020" name="Stud. Mycol.">
        <title>101 Dothideomycetes genomes: a test case for predicting lifestyles and emergence of pathogens.</title>
        <authorList>
            <person name="Haridas S."/>
            <person name="Albert R."/>
            <person name="Binder M."/>
            <person name="Bloem J."/>
            <person name="Labutti K."/>
            <person name="Salamov A."/>
            <person name="Andreopoulos B."/>
            <person name="Baker S."/>
            <person name="Barry K."/>
            <person name="Bills G."/>
            <person name="Bluhm B."/>
            <person name="Cannon C."/>
            <person name="Castanera R."/>
            <person name="Culley D."/>
            <person name="Daum C."/>
            <person name="Ezra D."/>
            <person name="Gonzalez J."/>
            <person name="Henrissat B."/>
            <person name="Kuo A."/>
            <person name="Liang C."/>
            <person name="Lipzen A."/>
            <person name="Lutzoni F."/>
            <person name="Magnuson J."/>
            <person name="Mondo S."/>
            <person name="Nolan M."/>
            <person name="Ohm R."/>
            <person name="Pangilinan J."/>
            <person name="Park H.-J."/>
            <person name="Ramirez L."/>
            <person name="Alfaro M."/>
            <person name="Sun H."/>
            <person name="Tritt A."/>
            <person name="Yoshinaga Y."/>
            <person name="Zwiers L.-H."/>
            <person name="Turgeon B."/>
            <person name="Goodwin S."/>
            <person name="Spatafora J."/>
            <person name="Crous P."/>
            <person name="Grigoriev I."/>
        </authorList>
    </citation>
    <scope>NUCLEOTIDE SEQUENCE</scope>
    <source>
        <strain evidence="2">CBS 115976</strain>
    </source>
</reference>
<dbReference type="AlphaFoldDB" id="A0A6A6UGQ6"/>
<feature type="region of interest" description="Disordered" evidence="1">
    <location>
        <begin position="118"/>
        <end position="144"/>
    </location>
</feature>